<feature type="compositionally biased region" description="Low complexity" evidence="1">
    <location>
        <begin position="427"/>
        <end position="436"/>
    </location>
</feature>
<name>A0A9P6UTP2_9FUNG</name>
<dbReference type="EMBL" id="JAAAIN010000155">
    <property type="protein sequence ID" value="KAG0319263.1"/>
    <property type="molecule type" value="Genomic_DNA"/>
</dbReference>
<evidence type="ECO:0000313" key="3">
    <source>
        <dbReference type="Proteomes" id="UP000823405"/>
    </source>
</evidence>
<evidence type="ECO:0000313" key="2">
    <source>
        <dbReference type="EMBL" id="KAG0319263.1"/>
    </source>
</evidence>
<accession>A0A9P6UTP2</accession>
<reference evidence="2" key="1">
    <citation type="journal article" date="2020" name="Fungal Divers.">
        <title>Resolving the Mortierellaceae phylogeny through synthesis of multi-gene phylogenetics and phylogenomics.</title>
        <authorList>
            <person name="Vandepol N."/>
            <person name="Liber J."/>
            <person name="Desiro A."/>
            <person name="Na H."/>
            <person name="Kennedy M."/>
            <person name="Barry K."/>
            <person name="Grigoriev I.V."/>
            <person name="Miller A.N."/>
            <person name="O'Donnell K."/>
            <person name="Stajich J.E."/>
            <person name="Bonito G."/>
        </authorList>
    </citation>
    <scope>NUCLEOTIDE SEQUENCE</scope>
    <source>
        <strain evidence="2">NVP60</strain>
    </source>
</reference>
<feature type="region of interest" description="Disordered" evidence="1">
    <location>
        <begin position="413"/>
        <end position="437"/>
    </location>
</feature>
<sequence>MNPLSRLPLECLQHILHLIVSSAPEDPESAFTLLSLCTVNRHIAMVTFPVLYRDPFQLLYTIPDSREKPRPLRERSLLRTLLTKIQQPIATESDIDTSPSCSSEGQLNNNFFQIDYLSLVRNLTPPRTNYRKFDFKRGFFSKQRMWNIYFSEYMSICPPFLNNADYDIPKDPQEWILCLCPIVIYRELIWTLQNPILEQLESLTIPMSDVRRYQDVVHRLENLKRVHIIEDLWYGCGQCGHRESCAYKKSNSSVANKTLVHFLDDHAQFFFPVDGQHCRGRRHRRVNDVTISLPKKHYGVYGAPTRDYVKKEVLHALPPLHRPRAISRDDWKRINVRWTDLSLVRWADLSLVYWTDLNLAQSIDRQQDILKWCRGLESLTLDDLKDWCFDWAVEEKRDLERIRLGGSIGGLQAPFHNGGPSSGAGGPSSSIRSRSSNVPGNKWIDDDDYKPLHPTHLTHGLIPLSKVNMKRCNMPSNNLDILLDAFSHSLESLTISSIQAPETILPILIGHNWVDLPCLTHLEIHFPQDIHTRYQPTPKHRLVLDRLLFARCPSLQTVKVRDGTYRYSYDDIVPCPAADLPRLRILHLTGWSALTFHPATLETTKELEVLRLTMDPCRDGFIPPVEELTRVYGDHDSSEDISDSAGDQLTTVAPLSASPLTTSRRPHWTWDWYLPCLTHLLLASEFAYRFKFTMLHECPALEKLHLHIKTSTYRAVPHSRVISKSDIVFITGAVDNASSAQRKEESIVVCEVEEEKED</sequence>
<comment type="caution">
    <text evidence="2">The sequence shown here is derived from an EMBL/GenBank/DDBJ whole genome shotgun (WGS) entry which is preliminary data.</text>
</comment>
<dbReference type="Gene3D" id="3.80.10.10">
    <property type="entry name" value="Ribonuclease Inhibitor"/>
    <property type="match status" value="1"/>
</dbReference>
<keyword evidence="3" id="KW-1185">Reference proteome</keyword>
<evidence type="ECO:0000256" key="1">
    <source>
        <dbReference type="SAM" id="MobiDB-lite"/>
    </source>
</evidence>
<gene>
    <name evidence="2" type="ORF">BGZ97_002497</name>
</gene>
<dbReference type="SUPFAM" id="SSF52047">
    <property type="entry name" value="RNI-like"/>
    <property type="match status" value="1"/>
</dbReference>
<organism evidence="2 3">
    <name type="scientific">Linnemannia gamsii</name>
    <dbReference type="NCBI Taxonomy" id="64522"/>
    <lineage>
        <taxon>Eukaryota</taxon>
        <taxon>Fungi</taxon>
        <taxon>Fungi incertae sedis</taxon>
        <taxon>Mucoromycota</taxon>
        <taxon>Mortierellomycotina</taxon>
        <taxon>Mortierellomycetes</taxon>
        <taxon>Mortierellales</taxon>
        <taxon>Mortierellaceae</taxon>
        <taxon>Linnemannia</taxon>
    </lineage>
</organism>
<dbReference type="OrthoDB" id="2368594at2759"/>
<dbReference type="Proteomes" id="UP000823405">
    <property type="component" value="Unassembled WGS sequence"/>
</dbReference>
<proteinExistence type="predicted"/>
<dbReference type="AlphaFoldDB" id="A0A9P6UTP2"/>
<protein>
    <submittedName>
        <fullName evidence="2">Uncharacterized protein</fullName>
    </submittedName>
</protein>
<dbReference type="InterPro" id="IPR032675">
    <property type="entry name" value="LRR_dom_sf"/>
</dbReference>